<dbReference type="InterPro" id="IPR011006">
    <property type="entry name" value="CheY-like_superfamily"/>
</dbReference>
<dbReference type="SMART" id="SM00448">
    <property type="entry name" value="REC"/>
    <property type="match status" value="1"/>
</dbReference>
<evidence type="ECO:0000313" key="5">
    <source>
        <dbReference type="Proteomes" id="UP000238083"/>
    </source>
</evidence>
<dbReference type="AlphaFoldDB" id="A0A2T0RAK3"/>
<evidence type="ECO:0000256" key="2">
    <source>
        <dbReference type="PROSITE-ProRule" id="PRU00169"/>
    </source>
</evidence>
<keyword evidence="5" id="KW-1185">Reference proteome</keyword>
<protein>
    <submittedName>
        <fullName evidence="4">Response regulator receiver domain-containing protein</fullName>
    </submittedName>
</protein>
<dbReference type="Gene3D" id="3.40.50.2300">
    <property type="match status" value="1"/>
</dbReference>
<dbReference type="InterPro" id="IPR050595">
    <property type="entry name" value="Bact_response_regulator"/>
</dbReference>
<dbReference type="RefSeq" id="WP_106206493.1">
    <property type="nucleotide sequence ID" value="NZ_PVZF01000001.1"/>
</dbReference>
<dbReference type="PANTHER" id="PTHR44591">
    <property type="entry name" value="STRESS RESPONSE REGULATOR PROTEIN 1"/>
    <property type="match status" value="1"/>
</dbReference>
<dbReference type="Proteomes" id="UP000238083">
    <property type="component" value="Unassembled WGS sequence"/>
</dbReference>
<dbReference type="PANTHER" id="PTHR44591:SF3">
    <property type="entry name" value="RESPONSE REGULATORY DOMAIN-CONTAINING PROTEIN"/>
    <property type="match status" value="1"/>
</dbReference>
<dbReference type="CDD" id="cd17574">
    <property type="entry name" value="REC_OmpR"/>
    <property type="match status" value="1"/>
</dbReference>
<feature type="modified residue" description="4-aspartylphosphate" evidence="2">
    <location>
        <position position="53"/>
    </location>
</feature>
<evidence type="ECO:0000313" key="4">
    <source>
        <dbReference type="EMBL" id="PRY18196.1"/>
    </source>
</evidence>
<dbReference type="EMBL" id="PVZF01000001">
    <property type="protein sequence ID" value="PRY18196.1"/>
    <property type="molecule type" value="Genomic_DNA"/>
</dbReference>
<reference evidence="4 5" key="1">
    <citation type="submission" date="2018-03" db="EMBL/GenBank/DDBJ databases">
        <title>Genomic Encyclopedia of Archaeal and Bacterial Type Strains, Phase II (KMG-II): from individual species to whole genera.</title>
        <authorList>
            <person name="Goeker M."/>
        </authorList>
    </citation>
    <scope>NUCLEOTIDE SEQUENCE [LARGE SCALE GENOMIC DNA]</scope>
    <source>
        <strain evidence="4 5">DSM 19711</strain>
    </source>
</reference>
<evidence type="ECO:0000259" key="3">
    <source>
        <dbReference type="PROSITE" id="PS50110"/>
    </source>
</evidence>
<sequence length="129" mass="13611">MARVLVVEDDPDIRQLVELRLRGLGHRVVSAPSGPEALAVIADRGAPEVVVLDVAMPGMTGLEVLRTLRAQPEHADLPAIFLSARVRPEDIAAGEELGALYLTKPFVVSALAGAIDKALTRTAEAAAGW</sequence>
<comment type="caution">
    <text evidence="4">The sequence shown here is derived from an EMBL/GenBank/DDBJ whole genome shotgun (WGS) entry which is preliminary data.</text>
</comment>
<gene>
    <name evidence="4" type="ORF">CLV37_101441</name>
</gene>
<accession>A0A2T0RAK3</accession>
<dbReference type="PROSITE" id="PS50110">
    <property type="entry name" value="RESPONSE_REGULATORY"/>
    <property type="match status" value="1"/>
</dbReference>
<dbReference type="GO" id="GO:0000160">
    <property type="term" value="P:phosphorelay signal transduction system"/>
    <property type="evidence" value="ECO:0007669"/>
    <property type="project" value="InterPro"/>
</dbReference>
<dbReference type="OrthoDB" id="3197131at2"/>
<proteinExistence type="predicted"/>
<feature type="domain" description="Response regulatory" evidence="3">
    <location>
        <begin position="3"/>
        <end position="119"/>
    </location>
</feature>
<keyword evidence="1 2" id="KW-0597">Phosphoprotein</keyword>
<dbReference type="Pfam" id="PF00072">
    <property type="entry name" value="Response_reg"/>
    <property type="match status" value="1"/>
</dbReference>
<evidence type="ECO:0000256" key="1">
    <source>
        <dbReference type="ARBA" id="ARBA00022553"/>
    </source>
</evidence>
<organism evidence="4 5">
    <name type="scientific">Kineococcus rhizosphaerae</name>
    <dbReference type="NCBI Taxonomy" id="559628"/>
    <lineage>
        <taxon>Bacteria</taxon>
        <taxon>Bacillati</taxon>
        <taxon>Actinomycetota</taxon>
        <taxon>Actinomycetes</taxon>
        <taxon>Kineosporiales</taxon>
        <taxon>Kineosporiaceae</taxon>
        <taxon>Kineococcus</taxon>
    </lineage>
</organism>
<dbReference type="InterPro" id="IPR001789">
    <property type="entry name" value="Sig_transdc_resp-reg_receiver"/>
</dbReference>
<name>A0A2T0RAK3_9ACTN</name>
<dbReference type="SUPFAM" id="SSF52172">
    <property type="entry name" value="CheY-like"/>
    <property type="match status" value="1"/>
</dbReference>